<dbReference type="PROSITE" id="PS01303">
    <property type="entry name" value="BCCT"/>
    <property type="match status" value="1"/>
</dbReference>
<evidence type="ECO:0000313" key="9">
    <source>
        <dbReference type="EMBL" id="EPR37759.1"/>
    </source>
</evidence>
<organism evidence="9 10">
    <name type="scientific">Desulfococcus multivorans DSM 2059</name>
    <dbReference type="NCBI Taxonomy" id="1121405"/>
    <lineage>
        <taxon>Bacteria</taxon>
        <taxon>Pseudomonadati</taxon>
        <taxon>Thermodesulfobacteriota</taxon>
        <taxon>Desulfobacteria</taxon>
        <taxon>Desulfobacterales</taxon>
        <taxon>Desulfococcaceae</taxon>
        <taxon>Desulfococcus</taxon>
    </lineage>
</organism>
<feature type="transmembrane region" description="Helical" evidence="8">
    <location>
        <begin position="107"/>
        <end position="125"/>
    </location>
</feature>
<evidence type="ECO:0000256" key="7">
    <source>
        <dbReference type="ARBA" id="ARBA00023136"/>
    </source>
</evidence>
<feature type="transmembrane region" description="Helical" evidence="8">
    <location>
        <begin position="405"/>
        <end position="428"/>
    </location>
</feature>
<feature type="transmembrane region" description="Helical" evidence="8">
    <location>
        <begin position="497"/>
        <end position="516"/>
    </location>
</feature>
<dbReference type="GO" id="GO:0022857">
    <property type="term" value="F:transmembrane transporter activity"/>
    <property type="evidence" value="ECO:0007669"/>
    <property type="project" value="InterPro"/>
</dbReference>
<comment type="similarity">
    <text evidence="2">Belongs to the BCCT transporter (TC 2.A.15) family.</text>
</comment>
<evidence type="ECO:0000256" key="1">
    <source>
        <dbReference type="ARBA" id="ARBA00004651"/>
    </source>
</evidence>
<feature type="transmembrane region" description="Helical" evidence="8">
    <location>
        <begin position="146"/>
        <end position="167"/>
    </location>
</feature>
<dbReference type="GO" id="GO:0005886">
    <property type="term" value="C:plasma membrane"/>
    <property type="evidence" value="ECO:0007669"/>
    <property type="project" value="UniProtKB-SubCell"/>
</dbReference>
<feature type="transmembrane region" description="Helical" evidence="8">
    <location>
        <begin position="290"/>
        <end position="308"/>
    </location>
</feature>
<keyword evidence="10" id="KW-1185">Reference proteome</keyword>
<feature type="transmembrane region" description="Helical" evidence="8">
    <location>
        <begin position="375"/>
        <end position="393"/>
    </location>
</feature>
<keyword evidence="6 8" id="KW-1133">Transmembrane helix</keyword>
<dbReference type="PATRIC" id="fig|1121405.3.peg.3044"/>
<dbReference type="NCBIfam" id="TIGR00842">
    <property type="entry name" value="bcct"/>
    <property type="match status" value="1"/>
</dbReference>
<sequence>MEKPYFTHGMLYAFLKINVITDRFAGRNYRRATQYLLCFLSVSSNNRKKRDNEGEAMRANANRPFDPFIFWVSASVTILFILGSILFPETMNTAINAVFNWTTGGWAWLYLITTFLLVAGCVVLMGEKYGTLKLGLSGDRPEFSNFSWFAMLFGSAIAAGIVFWGPAEPAYHYMTPPPYFGGEAKTAVAGANAMTYSFFHWGLSAWAIYALLTIPLAHACYTKGLPFKFSSAFYYVIGERIHGTWGKILDIFAVFATLGGLATTTGLVALQLSSGLKFQYGVELGAGGTYIIIGILTAIFTFAVYTGIEKGVKIIGDINMVVFVGIWFFVLVFGPTIFLINLTTSAIGQYLLNFIPMSLYTAPGIEGNWLGSWTVFYWAWWMSWAPFVAVFIARISKGRSIRETVAATLILPTLGDFLWYGVIGGAGIRFDVTETLSQHGVESAIFAIAQHLPLTGILSVFLIFLITTFFLTSANSAAVSLAMFVSGHENPSRNLRAFWGVALGAVAAVLAGTGGLKAIQTASIATAFPMMFLLLMVLYGTFRGLNQTLADIRGDFPERPVKDAKER</sequence>
<keyword evidence="5 8" id="KW-0812">Transmembrane</keyword>
<dbReference type="Proteomes" id="UP000014977">
    <property type="component" value="Unassembled WGS sequence"/>
</dbReference>
<dbReference type="EMBL" id="ATHJ01000099">
    <property type="protein sequence ID" value="EPR37759.1"/>
    <property type="molecule type" value="Genomic_DNA"/>
</dbReference>
<feature type="transmembrane region" description="Helical" evidence="8">
    <location>
        <begin position="248"/>
        <end position="270"/>
    </location>
</feature>
<feature type="transmembrane region" description="Helical" evidence="8">
    <location>
        <begin position="460"/>
        <end position="485"/>
    </location>
</feature>
<keyword evidence="7 8" id="KW-0472">Membrane</keyword>
<dbReference type="AlphaFoldDB" id="S7UUN7"/>
<dbReference type="Pfam" id="PF02028">
    <property type="entry name" value="BCCT"/>
    <property type="match status" value="1"/>
</dbReference>
<evidence type="ECO:0000256" key="6">
    <source>
        <dbReference type="ARBA" id="ARBA00022989"/>
    </source>
</evidence>
<proteinExistence type="inferred from homology"/>
<dbReference type="PANTHER" id="PTHR30047">
    <property type="entry name" value="HIGH-AFFINITY CHOLINE TRANSPORT PROTEIN-RELATED"/>
    <property type="match status" value="1"/>
</dbReference>
<comment type="subcellular location">
    <subcellularLocation>
        <location evidence="1">Cell membrane</location>
        <topology evidence="1">Multi-pass membrane protein</topology>
    </subcellularLocation>
</comment>
<dbReference type="eggNOG" id="COG1292">
    <property type="taxonomic scope" value="Bacteria"/>
</dbReference>
<evidence type="ECO:0000256" key="2">
    <source>
        <dbReference type="ARBA" id="ARBA00005658"/>
    </source>
</evidence>
<dbReference type="InterPro" id="IPR018093">
    <property type="entry name" value="BCCT_CS"/>
</dbReference>
<dbReference type="InterPro" id="IPR000060">
    <property type="entry name" value="BCCT_transptr"/>
</dbReference>
<evidence type="ECO:0000256" key="4">
    <source>
        <dbReference type="ARBA" id="ARBA00022475"/>
    </source>
</evidence>
<evidence type="ECO:0000313" key="10">
    <source>
        <dbReference type="Proteomes" id="UP000014977"/>
    </source>
</evidence>
<evidence type="ECO:0000256" key="5">
    <source>
        <dbReference type="ARBA" id="ARBA00022692"/>
    </source>
</evidence>
<keyword evidence="4" id="KW-1003">Cell membrane</keyword>
<feature type="transmembrane region" description="Helical" evidence="8">
    <location>
        <begin position="68"/>
        <end position="87"/>
    </location>
</feature>
<accession>S7UUN7</accession>
<protein>
    <submittedName>
        <fullName evidence="9">Choline/carnitine/betaine transporter</fullName>
    </submittedName>
</protein>
<evidence type="ECO:0000256" key="8">
    <source>
        <dbReference type="SAM" id="Phobius"/>
    </source>
</evidence>
<feature type="transmembrane region" description="Helical" evidence="8">
    <location>
        <begin position="522"/>
        <end position="542"/>
    </location>
</feature>
<name>S7UUN7_DESML</name>
<comment type="caution">
    <text evidence="9">The sequence shown here is derived from an EMBL/GenBank/DDBJ whole genome shotgun (WGS) entry which is preliminary data.</text>
</comment>
<dbReference type="STRING" id="897.B2D07_07535"/>
<gene>
    <name evidence="9" type="ORF">dsmv_2970</name>
</gene>
<feature type="transmembrane region" description="Helical" evidence="8">
    <location>
        <begin position="320"/>
        <end position="342"/>
    </location>
</feature>
<reference evidence="9 10" key="1">
    <citation type="journal article" date="2013" name="Genome Announc.">
        <title>Draft genome sequences for three mercury-methylating, sulfate-reducing bacteria.</title>
        <authorList>
            <person name="Brown S.D."/>
            <person name="Hurt R.A.Jr."/>
            <person name="Gilmour C.C."/>
            <person name="Elias D.A."/>
        </authorList>
    </citation>
    <scope>NUCLEOTIDE SEQUENCE [LARGE SCALE GENOMIC DNA]</scope>
    <source>
        <strain evidence="9 10">DSM 2059</strain>
    </source>
</reference>
<dbReference type="PANTHER" id="PTHR30047:SF7">
    <property type="entry name" value="HIGH-AFFINITY CHOLINE TRANSPORT PROTEIN"/>
    <property type="match status" value="1"/>
</dbReference>
<keyword evidence="3" id="KW-0813">Transport</keyword>
<evidence type="ECO:0000256" key="3">
    <source>
        <dbReference type="ARBA" id="ARBA00022448"/>
    </source>
</evidence>
<feature type="transmembrane region" description="Helical" evidence="8">
    <location>
        <begin position="198"/>
        <end position="221"/>
    </location>
</feature>